<dbReference type="GO" id="GO:0005829">
    <property type="term" value="C:cytosol"/>
    <property type="evidence" value="ECO:0007669"/>
    <property type="project" value="TreeGrafter"/>
</dbReference>
<dbReference type="InterPro" id="IPR003826">
    <property type="entry name" value="AdoMetDC_fam_prok"/>
</dbReference>
<keyword evidence="3" id="KW-0210">Decarboxylase</keyword>
<dbReference type="Gene3D" id="3.30.160.750">
    <property type="match status" value="1"/>
</dbReference>
<evidence type="ECO:0000256" key="1">
    <source>
        <dbReference type="ARBA" id="ARBA00001928"/>
    </source>
</evidence>
<evidence type="ECO:0000256" key="6">
    <source>
        <dbReference type="ARBA" id="ARBA00023115"/>
    </source>
</evidence>
<dbReference type="AlphaFoldDB" id="A0AAC9JE97"/>
<dbReference type="GO" id="GO:0008295">
    <property type="term" value="P:spermidine biosynthetic process"/>
    <property type="evidence" value="ECO:0007669"/>
    <property type="project" value="UniProtKB-KW"/>
</dbReference>
<proteinExistence type="predicted"/>
<dbReference type="SUPFAM" id="SSF56276">
    <property type="entry name" value="S-adenosylmethionine decarboxylase"/>
    <property type="match status" value="1"/>
</dbReference>
<keyword evidence="8" id="KW-0456">Lyase</keyword>
<comment type="cofactor">
    <cofactor evidence="1">
        <name>pyruvate</name>
        <dbReference type="ChEBI" id="CHEBI:15361"/>
    </cofactor>
</comment>
<dbReference type="PANTHER" id="PTHR33866">
    <property type="entry name" value="S-ADENOSYLMETHIONINE DECARBOXYLASE PROENZYME"/>
    <property type="match status" value="1"/>
</dbReference>
<dbReference type="InterPro" id="IPR042284">
    <property type="entry name" value="AdoMetDC_N"/>
</dbReference>
<reference evidence="11 12" key="1">
    <citation type="submission" date="2016-11" db="EMBL/GenBank/DDBJ databases">
        <title>Networking in microbes: conjugative elements and plasmids in the genus Alteromonas.</title>
        <authorList>
            <person name="Lopez-Perez M."/>
            <person name="Ramon-Marco N."/>
            <person name="Rodriguez-Valera F."/>
        </authorList>
    </citation>
    <scope>NUCLEOTIDE SEQUENCE [LARGE SCALE GENOMIC DNA]</scope>
    <source>
        <strain evidence="11 12">CP48</strain>
        <plasmid evidence="12">pamcp48-600</plasmid>
    </source>
</reference>
<dbReference type="Gene3D" id="3.30.360.110">
    <property type="entry name" value="S-adenosylmethionine decarboxylase domain"/>
    <property type="match status" value="1"/>
</dbReference>
<keyword evidence="7" id="KW-0865">Zymogen</keyword>
<dbReference type="EMBL" id="CP018025">
    <property type="protein sequence ID" value="APD92140.1"/>
    <property type="molecule type" value="Genomic_DNA"/>
</dbReference>
<evidence type="ECO:0000256" key="3">
    <source>
        <dbReference type="ARBA" id="ARBA00022793"/>
    </source>
</evidence>
<evidence type="ECO:0000256" key="7">
    <source>
        <dbReference type="ARBA" id="ARBA00023145"/>
    </source>
</evidence>
<evidence type="ECO:0000256" key="10">
    <source>
        <dbReference type="ARBA" id="ARBA00023317"/>
    </source>
</evidence>
<evidence type="ECO:0000256" key="2">
    <source>
        <dbReference type="ARBA" id="ARBA00022691"/>
    </source>
</evidence>
<keyword evidence="4" id="KW-0068">Autocatalytic cleavage</keyword>
<keyword evidence="11" id="KW-0614">Plasmid</keyword>
<evidence type="ECO:0000313" key="11">
    <source>
        <dbReference type="EMBL" id="APD92140.1"/>
    </source>
</evidence>
<dbReference type="InterPro" id="IPR042286">
    <property type="entry name" value="AdoMetDC_C"/>
</dbReference>
<keyword evidence="5" id="KW-0745">Spermidine biosynthesis</keyword>
<geneLocation type="plasmid" evidence="12">
    <name>pamcp48-600</name>
</geneLocation>
<keyword evidence="2" id="KW-0949">S-adenosyl-L-methionine</keyword>
<dbReference type="InterPro" id="IPR016067">
    <property type="entry name" value="S-AdoMet_deCO2ase_core"/>
</dbReference>
<dbReference type="InterPro" id="IPR017716">
    <property type="entry name" value="S-AdoMet_deCOase_pro-enz"/>
</dbReference>
<keyword evidence="6" id="KW-0620">Polyamine biosynthesis</keyword>
<protein>
    <submittedName>
        <fullName evidence="11">S-adenosylmethionine decarboxylase proenzyme</fullName>
    </submittedName>
</protein>
<dbReference type="Proteomes" id="UP000182101">
    <property type="component" value="Plasmid pAMCP48-600"/>
</dbReference>
<evidence type="ECO:0000256" key="9">
    <source>
        <dbReference type="ARBA" id="ARBA00023270"/>
    </source>
</evidence>
<accession>A0AAC9JE97</accession>
<evidence type="ECO:0000256" key="4">
    <source>
        <dbReference type="ARBA" id="ARBA00022813"/>
    </source>
</evidence>
<evidence type="ECO:0000256" key="5">
    <source>
        <dbReference type="ARBA" id="ARBA00023066"/>
    </source>
</evidence>
<dbReference type="GO" id="GO:0004014">
    <property type="term" value="F:adenosylmethionine decarboxylase activity"/>
    <property type="evidence" value="ECO:0007669"/>
    <property type="project" value="InterPro"/>
</dbReference>
<dbReference type="Pfam" id="PF02675">
    <property type="entry name" value="AdoMet_dc"/>
    <property type="match status" value="1"/>
</dbReference>
<dbReference type="NCBIfam" id="TIGR03330">
    <property type="entry name" value="SAM_DCase_Bsu"/>
    <property type="match status" value="1"/>
</dbReference>
<evidence type="ECO:0000256" key="8">
    <source>
        <dbReference type="ARBA" id="ARBA00023239"/>
    </source>
</evidence>
<sequence>MKTTVNAIGKHLLIEFRNASNLTDHVAALNVFTQAVSDAGATLLKINLHSFKSEGMKKAGFTGVAILAESHMSIHTWPEKGYAALDIFMCGDAEPTLALPALRAHFQPGSEDVITVQRTPDSIQIPSIIN</sequence>
<dbReference type="PANTHER" id="PTHR33866:SF2">
    <property type="entry name" value="S-ADENOSYLMETHIONINE DECARBOXYLASE PROENZYME"/>
    <property type="match status" value="1"/>
</dbReference>
<evidence type="ECO:0000313" key="12">
    <source>
        <dbReference type="Proteomes" id="UP000182101"/>
    </source>
</evidence>
<keyword evidence="10" id="KW-0670">Pyruvate</keyword>
<gene>
    <name evidence="11" type="ORF">BM524_19660</name>
</gene>
<keyword evidence="9" id="KW-0704">Schiff base</keyword>
<name>A0AAC9JE97_9ALTE</name>
<organism evidence="11 12">
    <name type="scientific">Alteromonas mediterranea</name>
    <dbReference type="NCBI Taxonomy" id="314275"/>
    <lineage>
        <taxon>Bacteria</taxon>
        <taxon>Pseudomonadati</taxon>
        <taxon>Pseudomonadota</taxon>
        <taxon>Gammaproteobacteria</taxon>
        <taxon>Alteromonadales</taxon>
        <taxon>Alteromonadaceae</taxon>
        <taxon>Alteromonas/Salinimonas group</taxon>
        <taxon>Alteromonas</taxon>
    </lineage>
</organism>
<dbReference type="RefSeq" id="WP_071960750.1">
    <property type="nucleotide sequence ID" value="NZ_CP018025.1"/>
</dbReference>